<dbReference type="Proteomes" id="UP000077069">
    <property type="component" value="Unassembled WGS sequence"/>
</dbReference>
<dbReference type="EMBL" id="KV441551">
    <property type="protein sequence ID" value="OAG07557.1"/>
    <property type="molecule type" value="Genomic_DNA"/>
</dbReference>
<dbReference type="RefSeq" id="XP_018037922.1">
    <property type="nucleotide sequence ID" value="XM_018187075.1"/>
</dbReference>
<dbReference type="GeneID" id="28770561"/>
<protein>
    <submittedName>
        <fullName evidence="1">Uncharacterized protein</fullName>
    </submittedName>
</protein>
<sequence>MNVLAEACSMSLMKACDDFQAPSSEGENILPIKLMALSTAPETPQKWHSFLVEHASRDSTCKIAVTRNNGEGSDSTFARIMLRSGCVRTMLHRGSGLPCPCHESSSTAGCVEHPVARGAPAA</sequence>
<keyword evidence="2" id="KW-1185">Reference proteome</keyword>
<proteinExistence type="predicted"/>
<evidence type="ECO:0000313" key="1">
    <source>
        <dbReference type="EMBL" id="OAG07557.1"/>
    </source>
</evidence>
<name>A0A177CL96_9PLEO</name>
<accession>A0A177CL96</accession>
<gene>
    <name evidence="1" type="ORF">CC84DRAFT_666373</name>
</gene>
<organism evidence="1 2">
    <name type="scientific">Paraphaeosphaeria sporulosa</name>
    <dbReference type="NCBI Taxonomy" id="1460663"/>
    <lineage>
        <taxon>Eukaryota</taxon>
        <taxon>Fungi</taxon>
        <taxon>Dikarya</taxon>
        <taxon>Ascomycota</taxon>
        <taxon>Pezizomycotina</taxon>
        <taxon>Dothideomycetes</taxon>
        <taxon>Pleosporomycetidae</taxon>
        <taxon>Pleosporales</taxon>
        <taxon>Massarineae</taxon>
        <taxon>Didymosphaeriaceae</taxon>
        <taxon>Paraphaeosphaeria</taxon>
    </lineage>
</organism>
<dbReference type="AlphaFoldDB" id="A0A177CL96"/>
<evidence type="ECO:0000313" key="2">
    <source>
        <dbReference type="Proteomes" id="UP000077069"/>
    </source>
</evidence>
<reference evidence="1 2" key="1">
    <citation type="submission" date="2016-05" db="EMBL/GenBank/DDBJ databases">
        <title>Comparative analysis of secretome profiles of manganese(II)-oxidizing ascomycete fungi.</title>
        <authorList>
            <consortium name="DOE Joint Genome Institute"/>
            <person name="Zeiner C.A."/>
            <person name="Purvine S.O."/>
            <person name="Zink E.M."/>
            <person name="Wu S."/>
            <person name="Pasa-Tolic L."/>
            <person name="Chaput D.L."/>
            <person name="Haridas S."/>
            <person name="Grigoriev I.V."/>
            <person name="Santelli C.M."/>
            <person name="Hansel C.M."/>
        </authorList>
    </citation>
    <scope>NUCLEOTIDE SEQUENCE [LARGE SCALE GENOMIC DNA]</scope>
    <source>
        <strain evidence="1 2">AP3s5-JAC2a</strain>
    </source>
</reference>
<dbReference type="InParanoid" id="A0A177CL96"/>